<reference evidence="3" key="1">
    <citation type="submission" date="2019-05" db="EMBL/GenBank/DDBJ databases">
        <title>Complete genome sequencing of Absiella argi strain JCM 30884.</title>
        <authorList>
            <person name="Sakamoto M."/>
            <person name="Murakami T."/>
            <person name="Mori H."/>
        </authorList>
    </citation>
    <scope>NUCLEOTIDE SEQUENCE [LARGE SCALE GENOMIC DNA]</scope>
    <source>
        <strain evidence="3">JCM 30884</strain>
    </source>
</reference>
<organism evidence="2 3">
    <name type="scientific">Amedibacterium intestinale</name>
    <dbReference type="NCBI Taxonomy" id="2583452"/>
    <lineage>
        <taxon>Bacteria</taxon>
        <taxon>Bacillati</taxon>
        <taxon>Bacillota</taxon>
        <taxon>Erysipelotrichia</taxon>
        <taxon>Erysipelotrichales</taxon>
        <taxon>Erysipelotrichaceae</taxon>
        <taxon>Amedibacterium</taxon>
    </lineage>
</organism>
<dbReference type="RefSeq" id="WP_198668128.1">
    <property type="nucleotide sequence ID" value="NZ_AP019695.1"/>
</dbReference>
<dbReference type="EMBL" id="AP019695">
    <property type="protein sequence ID" value="BBK21531.1"/>
    <property type="molecule type" value="Genomic_DNA"/>
</dbReference>
<dbReference type="PANTHER" id="PTHR38450">
    <property type="entry name" value="STAGE V SPORULATION PROTEIN AC-RELATED"/>
    <property type="match status" value="1"/>
</dbReference>
<dbReference type="InterPro" id="IPR005562">
    <property type="entry name" value="SpoVA"/>
</dbReference>
<dbReference type="Proteomes" id="UP000464754">
    <property type="component" value="Chromosome"/>
</dbReference>
<evidence type="ECO:0000256" key="1">
    <source>
        <dbReference type="SAM" id="Phobius"/>
    </source>
</evidence>
<dbReference type="PANTHER" id="PTHR38450:SF2">
    <property type="entry name" value="STAGE V SPORULATION PROTEIN AEB"/>
    <property type="match status" value="1"/>
</dbReference>
<gene>
    <name evidence="2" type="ORF">Aargi30884_04340</name>
</gene>
<dbReference type="InterPro" id="IPR014204">
    <property type="entry name" value="Spore_V_AE"/>
</dbReference>
<keyword evidence="1" id="KW-0812">Transmembrane</keyword>
<feature type="transmembrane region" description="Helical" evidence="1">
    <location>
        <begin position="84"/>
        <end position="113"/>
    </location>
</feature>
<feature type="transmembrane region" description="Helical" evidence="1">
    <location>
        <begin position="6"/>
        <end position="22"/>
    </location>
</feature>
<evidence type="ECO:0000313" key="3">
    <source>
        <dbReference type="Proteomes" id="UP000464754"/>
    </source>
</evidence>
<protein>
    <submittedName>
        <fullName evidence="2">Stage V sporulation protein AE</fullName>
    </submittedName>
</protein>
<dbReference type="Pfam" id="PF03862">
    <property type="entry name" value="SpoVAC_SpoVAEB"/>
    <property type="match status" value="1"/>
</dbReference>
<dbReference type="KEGG" id="aarg:Aargi30884_04340"/>
<keyword evidence="3" id="KW-1185">Reference proteome</keyword>
<dbReference type="NCBIfam" id="TIGR02839">
    <property type="entry name" value="spore_V_AE"/>
    <property type="match status" value="1"/>
</dbReference>
<sequence length="117" mass="12517">MMVYINAFLFCGTICMLGQILYDNTKWTAGHITSLFVVIGAFLDTFSIYDWFLDIAGMGASLPITSFGHSLIHGALAQAEKQGILGIALGMFDLTAAGITSAILAAFFVALFARPKS</sequence>
<accession>A0A6N4TFY2</accession>
<evidence type="ECO:0000313" key="2">
    <source>
        <dbReference type="EMBL" id="BBK21531.1"/>
    </source>
</evidence>
<keyword evidence="1" id="KW-0472">Membrane</keyword>
<proteinExistence type="predicted"/>
<dbReference type="AlphaFoldDB" id="A0A6N4TFY2"/>
<keyword evidence="1" id="KW-1133">Transmembrane helix</keyword>
<name>A0A6N4TFY2_9FIRM</name>
<feature type="transmembrane region" description="Helical" evidence="1">
    <location>
        <begin position="29"/>
        <end position="49"/>
    </location>
</feature>